<organism evidence="3 4">
    <name type="scientific">Perkinsus chesapeaki</name>
    <name type="common">Clam parasite</name>
    <name type="synonym">Perkinsus andrewsi</name>
    <dbReference type="NCBI Taxonomy" id="330153"/>
    <lineage>
        <taxon>Eukaryota</taxon>
        <taxon>Sar</taxon>
        <taxon>Alveolata</taxon>
        <taxon>Perkinsozoa</taxon>
        <taxon>Perkinsea</taxon>
        <taxon>Perkinsida</taxon>
        <taxon>Perkinsidae</taxon>
        <taxon>Perkinsus</taxon>
    </lineage>
</organism>
<dbReference type="GO" id="GO:0003352">
    <property type="term" value="P:regulation of cilium movement"/>
    <property type="evidence" value="ECO:0007669"/>
    <property type="project" value="InterPro"/>
</dbReference>
<keyword evidence="4" id="KW-1185">Reference proteome</keyword>
<dbReference type="InterPro" id="IPR021298">
    <property type="entry name" value="CFAP298"/>
</dbReference>
<dbReference type="PANTHER" id="PTHR13238:SF0">
    <property type="entry name" value="CILIA- AND FLAGELLA-ASSOCIATED PROTEIN 298"/>
    <property type="match status" value="1"/>
</dbReference>
<feature type="compositionally biased region" description="Basic and acidic residues" evidence="2">
    <location>
        <begin position="100"/>
        <end position="114"/>
    </location>
</feature>
<evidence type="ECO:0000313" key="4">
    <source>
        <dbReference type="Proteomes" id="UP000591131"/>
    </source>
</evidence>
<dbReference type="AlphaFoldDB" id="A0A7J6KUA3"/>
<evidence type="ECO:0000256" key="2">
    <source>
        <dbReference type="SAM" id="MobiDB-lite"/>
    </source>
</evidence>
<feature type="non-terminal residue" evidence="3">
    <location>
        <position position="134"/>
    </location>
</feature>
<feature type="region of interest" description="Disordered" evidence="2">
    <location>
        <begin position="94"/>
        <end position="114"/>
    </location>
</feature>
<comment type="similarity">
    <text evidence="1">Belongs to the CFAP298 family.</text>
</comment>
<evidence type="ECO:0008006" key="5">
    <source>
        <dbReference type="Google" id="ProtNLM"/>
    </source>
</evidence>
<sequence>DVLESSQSSLWWAGKELETGKTLSDYTGKNEKTKIIVKLMASAQGAPVREPRVDEETHKAMLHYYYKKQEEQKALNNDDDDSYLSSEWANPKSLKVFGGSERKGGPNLRTEETVETPHRLEYGCLYDPIEHLAS</sequence>
<proteinExistence type="inferred from homology"/>
<dbReference type="Proteomes" id="UP000591131">
    <property type="component" value="Unassembled WGS sequence"/>
</dbReference>
<name>A0A7J6KUA3_PERCH</name>
<accession>A0A7J6KUA3</accession>
<protein>
    <recommendedName>
        <fullName evidence="5">Ubiquitin-like domain-containing protein</fullName>
    </recommendedName>
</protein>
<gene>
    <name evidence="3" type="ORF">FOL47_001429</name>
</gene>
<dbReference type="EMBL" id="JAAPAO010001336">
    <property type="protein sequence ID" value="KAF4650131.1"/>
    <property type="molecule type" value="Genomic_DNA"/>
</dbReference>
<comment type="caution">
    <text evidence="3">The sequence shown here is derived from an EMBL/GenBank/DDBJ whole genome shotgun (WGS) entry which is preliminary data.</text>
</comment>
<dbReference type="PANTHER" id="PTHR13238">
    <property type="entry name" value="PROTEIN C21ORF59"/>
    <property type="match status" value="1"/>
</dbReference>
<dbReference type="OrthoDB" id="276065at2759"/>
<reference evidence="3 4" key="1">
    <citation type="submission" date="2020-04" db="EMBL/GenBank/DDBJ databases">
        <title>Perkinsus chesapeaki whole genome sequence.</title>
        <authorList>
            <person name="Bogema D.R."/>
        </authorList>
    </citation>
    <scope>NUCLEOTIDE SEQUENCE [LARGE SCALE GENOMIC DNA]</scope>
    <source>
        <strain evidence="3">ATCC PRA-425</strain>
    </source>
</reference>
<dbReference type="Pfam" id="PF11069">
    <property type="entry name" value="CFAP298"/>
    <property type="match status" value="1"/>
</dbReference>
<evidence type="ECO:0000256" key="1">
    <source>
        <dbReference type="ARBA" id="ARBA00009619"/>
    </source>
</evidence>
<evidence type="ECO:0000313" key="3">
    <source>
        <dbReference type="EMBL" id="KAF4650131.1"/>
    </source>
</evidence>